<feature type="compositionally biased region" description="Low complexity" evidence="2">
    <location>
        <begin position="667"/>
        <end position="681"/>
    </location>
</feature>
<proteinExistence type="predicted"/>
<feature type="compositionally biased region" description="Acidic residues" evidence="2">
    <location>
        <begin position="611"/>
        <end position="666"/>
    </location>
</feature>
<organism evidence="4 5">
    <name type="scientific">Mycena indigotica</name>
    <dbReference type="NCBI Taxonomy" id="2126181"/>
    <lineage>
        <taxon>Eukaryota</taxon>
        <taxon>Fungi</taxon>
        <taxon>Dikarya</taxon>
        <taxon>Basidiomycota</taxon>
        <taxon>Agaricomycotina</taxon>
        <taxon>Agaricomycetes</taxon>
        <taxon>Agaricomycetidae</taxon>
        <taxon>Agaricales</taxon>
        <taxon>Marasmiineae</taxon>
        <taxon>Mycenaceae</taxon>
        <taxon>Mycena</taxon>
    </lineage>
</organism>
<evidence type="ECO:0000256" key="2">
    <source>
        <dbReference type="SAM" id="MobiDB-lite"/>
    </source>
</evidence>
<dbReference type="AlphaFoldDB" id="A0A8H6TA16"/>
<feature type="region of interest" description="Disordered" evidence="2">
    <location>
        <begin position="986"/>
        <end position="1008"/>
    </location>
</feature>
<dbReference type="RefSeq" id="XP_037224810.1">
    <property type="nucleotide sequence ID" value="XM_037359715.1"/>
</dbReference>
<comment type="caution">
    <text evidence="4">The sequence shown here is derived from an EMBL/GenBank/DDBJ whole genome shotgun (WGS) entry which is preliminary data.</text>
</comment>
<feature type="compositionally biased region" description="Acidic residues" evidence="2">
    <location>
        <begin position="842"/>
        <end position="870"/>
    </location>
</feature>
<dbReference type="GeneID" id="59342231"/>
<feature type="coiled-coil region" evidence="1">
    <location>
        <begin position="236"/>
        <end position="318"/>
    </location>
</feature>
<feature type="region of interest" description="Disordered" evidence="2">
    <location>
        <begin position="822"/>
        <end position="893"/>
    </location>
</feature>
<gene>
    <name evidence="4" type="ORF">MIND_00284900</name>
</gene>
<feature type="compositionally biased region" description="Basic and acidic residues" evidence="2">
    <location>
        <begin position="682"/>
        <end position="698"/>
    </location>
</feature>
<dbReference type="PANTHER" id="PTHR47372">
    <property type="entry name" value="DAUER UP-REGULATED-RELATED"/>
    <property type="match status" value="1"/>
</dbReference>
<dbReference type="EMBL" id="JACAZF010000002">
    <property type="protein sequence ID" value="KAF7312702.1"/>
    <property type="molecule type" value="Genomic_DNA"/>
</dbReference>
<keyword evidence="1" id="KW-0175">Coiled coil</keyword>
<accession>A0A8H6TA16</accession>
<keyword evidence="5" id="KW-1185">Reference proteome</keyword>
<evidence type="ECO:0000313" key="5">
    <source>
        <dbReference type="Proteomes" id="UP000636479"/>
    </source>
</evidence>
<name>A0A8H6TA16_9AGAR</name>
<evidence type="ECO:0000313" key="4">
    <source>
        <dbReference type="EMBL" id="KAF7312702.1"/>
    </source>
</evidence>
<dbReference type="OrthoDB" id="3064078at2759"/>
<dbReference type="Proteomes" id="UP000636479">
    <property type="component" value="Unassembled WGS sequence"/>
</dbReference>
<dbReference type="PANTHER" id="PTHR47372:SF11">
    <property type="entry name" value="RE19971P"/>
    <property type="match status" value="1"/>
</dbReference>
<feature type="chain" id="PRO_5034038982" evidence="3">
    <location>
        <begin position="21"/>
        <end position="1008"/>
    </location>
</feature>
<reference evidence="4" key="1">
    <citation type="submission" date="2020-05" db="EMBL/GenBank/DDBJ databases">
        <title>Mycena genomes resolve the evolution of fungal bioluminescence.</title>
        <authorList>
            <person name="Tsai I.J."/>
        </authorList>
    </citation>
    <scope>NUCLEOTIDE SEQUENCE</scope>
    <source>
        <strain evidence="4">171206Taipei</strain>
    </source>
</reference>
<protein>
    <submittedName>
        <fullName evidence="4">Uncharacterized protein</fullName>
    </submittedName>
</protein>
<feature type="signal peptide" evidence="3">
    <location>
        <begin position="1"/>
        <end position="20"/>
    </location>
</feature>
<evidence type="ECO:0000256" key="3">
    <source>
        <dbReference type="SAM" id="SignalP"/>
    </source>
</evidence>
<sequence length="1008" mass="103133">MLSTALVSLIPLLVASSVQAKNDWSVPCISGTCSYDLPGQASGTLKVWGGIDALTDITQAADWEILDCDPKAGAQNIRLVCKNDPEETTSKCGHLYQNIGAVNKLVRLPESCGPMAFARIAKAWVPEDQSIPESIQKRLVRRSGNPPIVKALRIDTNFEEVQWSKTGMVNFAIQGANVPGIDMSSFKTGSQARRSTERAFKPTHAPFARGHHHREIARGFFDNPIGAIKDAAGAIGDAAKNAAEEAKKTAERIADETKKAAEKAAEETKKAAEKAAEEAKKVAEDAKRVAEEQAKKVAEEAKKAAEDAKKAAEAVKDGATKAGDAAKTVATQVVGEIKDAAGVVIDAAKAVANQTITLDKGFDLPALTFSKQVNLLNSNLQCFGQSLAINVNLDANANMQAKLSVVAEGTVIPPGIKQFSVIAVMKGGLGATVDMTADISGTLASPLISLFTVGVPGLVFPGFLEIGPTFTVDAQLSGVVDLTMDMQVGMAVDLNDVVIAFPPDAKRAPQENQLSLGDAPLSLSATPNIQATGTITALVRPALNLGISALGGKGQAEVFLALDATADLTLDLAASAAIQKDKNGGAAPPSIDGTGINNAAAPAGDAAVEGEVTEGETVEGEATEEEVTEGETVAGEEEVTEEGTAEETVDETGAEGVEGEATEAEVPDPAAINNAAAPKAADAPKADAPKADAPKADAAKAAAPAPSAAAPAAGNSIAELIAAQEKKKTVTADCASDADCQQGCCGFTTGKCAGPAVAQSNGAGGCGRGTAAPNCNVATLLGFGGGCIAGFKNTDTNDRTVQAATAFSAKINNIPFTPTLAAAPAPPAPAAPAPADAAAAEGTEEEEVTEEEVTEEEVAEGEVTEEEVTEDQAALEARQDPAPPADNAAAPAGDAPAATFGGCVNIAANLDVNVGADGSFFGLFNKVISKSLFTKNFQLFRKCFGDQAGQENAAPPPARRSINMSTLERRIDFACPIGGLPTGIRSKSGVTKGTVKGKEVKSTSKTNI</sequence>
<evidence type="ECO:0000256" key="1">
    <source>
        <dbReference type="SAM" id="Coils"/>
    </source>
</evidence>
<feature type="region of interest" description="Disordered" evidence="2">
    <location>
        <begin position="580"/>
        <end position="702"/>
    </location>
</feature>
<feature type="compositionally biased region" description="Low complexity" evidence="2">
    <location>
        <begin position="599"/>
        <end position="610"/>
    </location>
</feature>
<keyword evidence="3" id="KW-0732">Signal</keyword>